<dbReference type="VEuPathDB" id="FungiDB:TRIVIDRAFT_197213"/>
<feature type="compositionally biased region" description="Low complexity" evidence="1">
    <location>
        <begin position="63"/>
        <end position="78"/>
    </location>
</feature>
<feature type="region of interest" description="Disordered" evidence="1">
    <location>
        <begin position="50"/>
        <end position="93"/>
    </location>
</feature>
<name>G9ME68_HYPVG</name>
<feature type="signal peptide" evidence="2">
    <location>
        <begin position="1"/>
        <end position="21"/>
    </location>
</feature>
<evidence type="ECO:0000256" key="2">
    <source>
        <dbReference type="SAM" id="SignalP"/>
    </source>
</evidence>
<evidence type="ECO:0000256" key="1">
    <source>
        <dbReference type="SAM" id="MobiDB-lite"/>
    </source>
</evidence>
<feature type="chain" id="PRO_5003523818" evidence="2">
    <location>
        <begin position="22"/>
        <end position="288"/>
    </location>
</feature>
<protein>
    <submittedName>
        <fullName evidence="3">Uncharacterized protein</fullName>
    </submittedName>
</protein>
<dbReference type="HOGENOM" id="CLU_966634_0_0_1"/>
<organism evidence="3 4">
    <name type="scientific">Hypocrea virens (strain Gv29-8 / FGSC 10586)</name>
    <name type="common">Gliocladium virens</name>
    <name type="synonym">Trichoderma virens</name>
    <dbReference type="NCBI Taxonomy" id="413071"/>
    <lineage>
        <taxon>Eukaryota</taxon>
        <taxon>Fungi</taxon>
        <taxon>Dikarya</taxon>
        <taxon>Ascomycota</taxon>
        <taxon>Pezizomycotina</taxon>
        <taxon>Sordariomycetes</taxon>
        <taxon>Hypocreomycetidae</taxon>
        <taxon>Hypocreales</taxon>
        <taxon>Hypocreaceae</taxon>
        <taxon>Trichoderma</taxon>
    </lineage>
</organism>
<dbReference type="Proteomes" id="UP000007115">
    <property type="component" value="Unassembled WGS sequence"/>
</dbReference>
<keyword evidence="2" id="KW-0732">Signal</keyword>
<comment type="caution">
    <text evidence="3">The sequence shown here is derived from an EMBL/GenBank/DDBJ whole genome shotgun (WGS) entry which is preliminary data.</text>
</comment>
<evidence type="ECO:0000313" key="4">
    <source>
        <dbReference type="Proteomes" id="UP000007115"/>
    </source>
</evidence>
<evidence type="ECO:0000313" key="3">
    <source>
        <dbReference type="EMBL" id="EHK27362.1"/>
    </source>
</evidence>
<gene>
    <name evidence="3" type="ORF">TRIVIDRAFT_197213</name>
</gene>
<dbReference type="AlphaFoldDB" id="G9ME68"/>
<dbReference type="InParanoid" id="G9ME68"/>
<dbReference type="RefSeq" id="XP_013961564.1">
    <property type="nucleotide sequence ID" value="XM_014106089.1"/>
</dbReference>
<proteinExistence type="predicted"/>
<keyword evidence="4" id="KW-1185">Reference proteome</keyword>
<reference evidence="3 4" key="1">
    <citation type="journal article" date="2011" name="Genome Biol.">
        <title>Comparative genome sequence analysis underscores mycoparasitism as the ancestral life style of Trichoderma.</title>
        <authorList>
            <person name="Kubicek C.P."/>
            <person name="Herrera-Estrella A."/>
            <person name="Seidl-Seiboth V."/>
            <person name="Martinez D.A."/>
            <person name="Druzhinina I.S."/>
            <person name="Thon M."/>
            <person name="Zeilinger S."/>
            <person name="Casas-Flores S."/>
            <person name="Horwitz B.A."/>
            <person name="Mukherjee P.K."/>
            <person name="Mukherjee M."/>
            <person name="Kredics L."/>
            <person name="Alcaraz L.D."/>
            <person name="Aerts A."/>
            <person name="Antal Z."/>
            <person name="Atanasova L."/>
            <person name="Cervantes-Badillo M.G."/>
            <person name="Challacombe J."/>
            <person name="Chertkov O."/>
            <person name="McCluskey K."/>
            <person name="Coulpier F."/>
            <person name="Deshpande N."/>
            <person name="von Doehren H."/>
            <person name="Ebbole D.J."/>
            <person name="Esquivel-Naranjo E.U."/>
            <person name="Fekete E."/>
            <person name="Flipphi M."/>
            <person name="Glaser F."/>
            <person name="Gomez-Rodriguez E.Y."/>
            <person name="Gruber S."/>
            <person name="Han C."/>
            <person name="Henrissat B."/>
            <person name="Hermosa R."/>
            <person name="Hernandez-Onate M."/>
            <person name="Karaffa L."/>
            <person name="Kosti I."/>
            <person name="Le Crom S."/>
            <person name="Lindquist E."/>
            <person name="Lucas S."/>
            <person name="Luebeck M."/>
            <person name="Luebeck P.S."/>
            <person name="Margeot A."/>
            <person name="Metz B."/>
            <person name="Misra M."/>
            <person name="Nevalainen H."/>
            <person name="Omann M."/>
            <person name="Packer N."/>
            <person name="Perrone G."/>
            <person name="Uresti-Rivera E.E."/>
            <person name="Salamov A."/>
            <person name="Schmoll M."/>
            <person name="Seiboth B."/>
            <person name="Shapiro H."/>
            <person name="Sukno S."/>
            <person name="Tamayo-Ramos J.A."/>
            <person name="Tisch D."/>
            <person name="Wiest A."/>
            <person name="Wilkinson H.H."/>
            <person name="Zhang M."/>
            <person name="Coutinho P.M."/>
            <person name="Kenerley C.M."/>
            <person name="Monte E."/>
            <person name="Baker S.E."/>
            <person name="Grigoriev I.V."/>
        </authorList>
    </citation>
    <scope>NUCLEOTIDE SEQUENCE [LARGE SCALE GENOMIC DNA]</scope>
    <source>
        <strain evidence="4">Gv29-8 / FGSC 10586</strain>
    </source>
</reference>
<accession>G9ME68</accession>
<sequence length="288" mass="32375">MLLSLLRCCVLVLGTCTWVLCTLLILEGKGCSSRDPSSAECRYAREMGKVPRRASKGQQRCISSSRAPQSNSSQASQARHPTAPPSTGSAATMWKERGSREPRYFAFAYQTAAVRGLAQNLGMEGALTSRYMHYYKYVPCMYATDRTCSRSSIVAPTDNVPCTVYRRGWYKYEYICKTRNMKGTGYGVYVGTIFASTMAALGQGSRRYSIRCFKRDPVRIQVQPNIGYFVLAQAHALDGQWWKPREALPRDEAPLPSHLKMVQVQRPETRHAACWSGLPGLRMRSRIQ</sequence>
<dbReference type="GeneID" id="25789983"/>
<dbReference type="EMBL" id="ABDF02000001">
    <property type="protein sequence ID" value="EHK27362.1"/>
    <property type="molecule type" value="Genomic_DNA"/>
</dbReference>